<feature type="coiled-coil region" evidence="1">
    <location>
        <begin position="128"/>
        <end position="155"/>
    </location>
</feature>
<keyword evidence="3" id="KW-0223">Dioxygenase</keyword>
<evidence type="ECO:0000313" key="4">
    <source>
        <dbReference type="Proteomes" id="UP000325315"/>
    </source>
</evidence>
<comment type="caution">
    <text evidence="3">The sequence shown here is derived from an EMBL/GenBank/DDBJ whole genome shotgun (WGS) entry which is preliminary data.</text>
</comment>
<reference evidence="4" key="1">
    <citation type="journal article" date="2019" name="Plant Biotechnol. J.">
        <title>Genome sequencing of the Australian wild diploid species Gossypium australe highlights disease resistance and delayed gland morphogenesis.</title>
        <authorList>
            <person name="Cai Y."/>
            <person name="Cai X."/>
            <person name="Wang Q."/>
            <person name="Wang P."/>
            <person name="Zhang Y."/>
            <person name="Cai C."/>
            <person name="Xu Y."/>
            <person name="Wang K."/>
            <person name="Zhou Z."/>
            <person name="Wang C."/>
            <person name="Geng S."/>
            <person name="Li B."/>
            <person name="Dong Q."/>
            <person name="Hou Y."/>
            <person name="Wang H."/>
            <person name="Ai P."/>
            <person name="Liu Z."/>
            <person name="Yi F."/>
            <person name="Sun M."/>
            <person name="An G."/>
            <person name="Cheng J."/>
            <person name="Zhang Y."/>
            <person name="Shi Q."/>
            <person name="Xie Y."/>
            <person name="Shi X."/>
            <person name="Chang Y."/>
            <person name="Huang F."/>
            <person name="Chen Y."/>
            <person name="Hong S."/>
            <person name="Mi L."/>
            <person name="Sun Q."/>
            <person name="Zhang L."/>
            <person name="Zhou B."/>
            <person name="Peng R."/>
            <person name="Zhang X."/>
            <person name="Liu F."/>
        </authorList>
    </citation>
    <scope>NUCLEOTIDE SEQUENCE [LARGE SCALE GENOMIC DNA]</scope>
    <source>
        <strain evidence="4">cv. PA1801</strain>
    </source>
</reference>
<dbReference type="EMBL" id="SMMG02000002">
    <property type="protein sequence ID" value="KAA3485544.1"/>
    <property type="molecule type" value="Genomic_DNA"/>
</dbReference>
<evidence type="ECO:0000256" key="2">
    <source>
        <dbReference type="SAM" id="MobiDB-lite"/>
    </source>
</evidence>
<evidence type="ECO:0000313" key="3">
    <source>
        <dbReference type="EMBL" id="KAA3485544.1"/>
    </source>
</evidence>
<sequence>MDQRFEQFQKNLQDQRQEQMPKLQQEMRDQMLDAQRNMMAQMTLMMNGITDKRKCPTTSTGEESEGHPPGFTPPHIHAMQRGYSQGEPVDLGQRPAPPTHLGQGIFTSNPRANPVDLIVPDLDDPAEIARLRMNAQSAQDKYSSLEERLKAIEGTEVFSTLGAKELSLVPDLIAWSGPPFDGIINLVEKGSDHGMT</sequence>
<feature type="region of interest" description="Disordered" evidence="2">
    <location>
        <begin position="1"/>
        <end position="26"/>
    </location>
</feature>
<organism evidence="3 4">
    <name type="scientific">Gossypium australe</name>
    <dbReference type="NCBI Taxonomy" id="47621"/>
    <lineage>
        <taxon>Eukaryota</taxon>
        <taxon>Viridiplantae</taxon>
        <taxon>Streptophyta</taxon>
        <taxon>Embryophyta</taxon>
        <taxon>Tracheophyta</taxon>
        <taxon>Spermatophyta</taxon>
        <taxon>Magnoliopsida</taxon>
        <taxon>eudicotyledons</taxon>
        <taxon>Gunneridae</taxon>
        <taxon>Pentapetalae</taxon>
        <taxon>rosids</taxon>
        <taxon>malvids</taxon>
        <taxon>Malvales</taxon>
        <taxon>Malvaceae</taxon>
        <taxon>Malvoideae</taxon>
        <taxon>Gossypium</taxon>
    </lineage>
</organism>
<keyword evidence="3" id="KW-0560">Oxidoreductase</keyword>
<keyword evidence="4" id="KW-1185">Reference proteome</keyword>
<protein>
    <submittedName>
        <fullName evidence="3">Putative 2-oxoglutarate-dependent dioxygenase AOP1.2</fullName>
    </submittedName>
</protein>
<proteinExistence type="predicted"/>
<accession>A0A5B6WWW8</accession>
<dbReference type="Proteomes" id="UP000325315">
    <property type="component" value="Unassembled WGS sequence"/>
</dbReference>
<dbReference type="AlphaFoldDB" id="A0A5B6WWW8"/>
<keyword evidence="1" id="KW-0175">Coiled coil</keyword>
<evidence type="ECO:0000256" key="1">
    <source>
        <dbReference type="SAM" id="Coils"/>
    </source>
</evidence>
<name>A0A5B6WWW8_9ROSI</name>
<gene>
    <name evidence="3" type="ORF">EPI10_007509</name>
</gene>
<dbReference type="GO" id="GO:0051213">
    <property type="term" value="F:dioxygenase activity"/>
    <property type="evidence" value="ECO:0007669"/>
    <property type="project" value="UniProtKB-KW"/>
</dbReference>